<comment type="caution">
    <text evidence="1">The sequence shown here is derived from an EMBL/GenBank/DDBJ whole genome shotgun (WGS) entry which is preliminary data.</text>
</comment>
<evidence type="ECO:0000313" key="1">
    <source>
        <dbReference type="EMBL" id="OWZ06191.1"/>
    </source>
</evidence>
<dbReference type="AlphaFoldDB" id="A0A225VKU3"/>
<dbReference type="OrthoDB" id="127994at2759"/>
<accession>A0A225VKU3</accession>
<keyword evidence="2" id="KW-1185">Reference proteome</keyword>
<gene>
    <name evidence="1" type="ORF">PHMEG_00021590</name>
</gene>
<evidence type="ECO:0000313" key="2">
    <source>
        <dbReference type="Proteomes" id="UP000198211"/>
    </source>
</evidence>
<organism evidence="1 2">
    <name type="scientific">Phytophthora megakarya</name>
    <dbReference type="NCBI Taxonomy" id="4795"/>
    <lineage>
        <taxon>Eukaryota</taxon>
        <taxon>Sar</taxon>
        <taxon>Stramenopiles</taxon>
        <taxon>Oomycota</taxon>
        <taxon>Peronosporomycetes</taxon>
        <taxon>Peronosporales</taxon>
        <taxon>Peronosporaceae</taxon>
        <taxon>Phytophthora</taxon>
    </lineage>
</organism>
<reference evidence="2" key="1">
    <citation type="submission" date="2017-03" db="EMBL/GenBank/DDBJ databases">
        <title>Phytopthora megakarya and P. palmivora, two closely related causual agents of cacao black pod achieved similar genome size and gene model numbers by different mechanisms.</title>
        <authorList>
            <person name="Ali S."/>
            <person name="Shao J."/>
            <person name="Larry D.J."/>
            <person name="Kronmiller B."/>
            <person name="Shen D."/>
            <person name="Strem M.D."/>
            <person name="Melnick R.L."/>
            <person name="Guiltinan M.J."/>
            <person name="Tyler B.M."/>
            <person name="Meinhardt L.W."/>
            <person name="Bailey B.A."/>
        </authorList>
    </citation>
    <scope>NUCLEOTIDE SEQUENCE [LARGE SCALE GENOMIC DNA]</scope>
    <source>
        <strain evidence="2">zdho120</strain>
    </source>
</reference>
<sequence>MLEAGKIGKTKKMSTKLQNAQFKMWYEEGKLPYMVIQDLFKLTRDAWYHTAARPVWFANKMLLKNNKLKFD</sequence>
<dbReference type="EMBL" id="NBNE01004067">
    <property type="protein sequence ID" value="OWZ06191.1"/>
    <property type="molecule type" value="Genomic_DNA"/>
</dbReference>
<proteinExistence type="predicted"/>
<protein>
    <submittedName>
        <fullName evidence="1">RxLR effector protein</fullName>
    </submittedName>
</protein>
<dbReference type="Proteomes" id="UP000198211">
    <property type="component" value="Unassembled WGS sequence"/>
</dbReference>
<name>A0A225VKU3_9STRA</name>